<dbReference type="Proteomes" id="UP000239366">
    <property type="component" value="Unassembled WGS sequence"/>
</dbReference>
<evidence type="ECO:0000313" key="7">
    <source>
        <dbReference type="Proteomes" id="UP000239366"/>
    </source>
</evidence>
<dbReference type="PANTHER" id="PTHR30627:SF1">
    <property type="entry name" value="PEPTIDOGLYCAN D,D-TRANSPEPTIDASE FTSI"/>
    <property type="match status" value="1"/>
</dbReference>
<evidence type="ECO:0000256" key="1">
    <source>
        <dbReference type="ARBA" id="ARBA00004370"/>
    </source>
</evidence>
<dbReference type="SMART" id="SM00740">
    <property type="entry name" value="PASTA"/>
    <property type="match status" value="1"/>
</dbReference>
<dbReference type="Gene3D" id="3.40.710.10">
    <property type="entry name" value="DD-peptidase/beta-lactamase superfamily"/>
    <property type="match status" value="1"/>
</dbReference>
<feature type="transmembrane region" description="Helical" evidence="4">
    <location>
        <begin position="12"/>
        <end position="31"/>
    </location>
</feature>
<dbReference type="SUPFAM" id="SSF54184">
    <property type="entry name" value="Penicillin-binding protein 2x (pbp-2x), c-terminal domain"/>
    <property type="match status" value="1"/>
</dbReference>
<dbReference type="InterPro" id="IPR036138">
    <property type="entry name" value="PBP_dimer_sf"/>
</dbReference>
<reference evidence="7" key="1">
    <citation type="submission" date="2016-11" db="EMBL/GenBank/DDBJ databases">
        <title>Trade-off between light-utilization and light-protection in marine flavobacteria.</title>
        <authorList>
            <person name="Kumagai Y."/>
            <person name="Yoshizawa S."/>
            <person name="Kogure K."/>
        </authorList>
    </citation>
    <scope>NUCLEOTIDE SEQUENCE [LARGE SCALE GENOMIC DNA]</scope>
    <source>
        <strain evidence="7">SG-18</strain>
    </source>
</reference>
<comment type="caution">
    <text evidence="6">The sequence shown here is derived from an EMBL/GenBank/DDBJ whole genome shotgun (WGS) entry which is preliminary data.</text>
</comment>
<accession>A0A2S7T862</accession>
<dbReference type="SUPFAM" id="SSF56601">
    <property type="entry name" value="beta-lactamase/transpeptidase-like"/>
    <property type="match status" value="1"/>
</dbReference>
<proteinExistence type="predicted"/>
<dbReference type="CDD" id="cd06575">
    <property type="entry name" value="PASTA_Pbp2x-like_2"/>
    <property type="match status" value="1"/>
</dbReference>
<organism evidence="6 7">
    <name type="scientific">Aureicoccus marinus</name>
    <dbReference type="NCBI Taxonomy" id="754435"/>
    <lineage>
        <taxon>Bacteria</taxon>
        <taxon>Pseudomonadati</taxon>
        <taxon>Bacteroidota</taxon>
        <taxon>Flavobacteriia</taxon>
        <taxon>Flavobacteriales</taxon>
        <taxon>Flavobacteriaceae</taxon>
        <taxon>Aureicoccus</taxon>
    </lineage>
</organism>
<dbReference type="RefSeq" id="WP_105001348.1">
    <property type="nucleotide sequence ID" value="NZ_MQVX01000001.1"/>
</dbReference>
<keyword evidence="3 4" id="KW-0472">Membrane</keyword>
<keyword evidence="2" id="KW-0378">Hydrolase</keyword>
<dbReference type="OrthoDB" id="9804124at2"/>
<evidence type="ECO:0000313" key="6">
    <source>
        <dbReference type="EMBL" id="PQJ15695.1"/>
    </source>
</evidence>
<dbReference type="InterPro" id="IPR001460">
    <property type="entry name" value="PCN-bd_Tpept"/>
</dbReference>
<dbReference type="InterPro" id="IPR050515">
    <property type="entry name" value="Beta-lactam/transpept"/>
</dbReference>
<dbReference type="InterPro" id="IPR005311">
    <property type="entry name" value="PBP_dimer"/>
</dbReference>
<keyword evidence="4" id="KW-1133">Transmembrane helix</keyword>
<gene>
    <name evidence="6" type="ORF">BST99_08100</name>
</gene>
<comment type="subcellular location">
    <subcellularLocation>
        <location evidence="1">Membrane</location>
    </subcellularLocation>
</comment>
<keyword evidence="7" id="KW-1185">Reference proteome</keyword>
<dbReference type="InterPro" id="IPR012338">
    <property type="entry name" value="Beta-lactam/transpept-like"/>
</dbReference>
<sequence length="672" mass="75620">MAITEKHINTRLYLVAVLFLLFSMTIIVRLMEIQMIPKEELGKIPESRIRSVVKVQPNRGDLFSEDGHVLAASVNKYDLFFDPVNPKPASFFNDNIGPLCDSIAKVTGQSADKLVMQFRKARARNDQHEVLMLNVDHQMYERFKTFPLLNKGMQGGFKFEPRVERVYPMNPLAERTIGKEIRNDDGTYIRVGLDGTLGRDYLEGVEGRRLKQKISNKLWKPVGSEYVVELQEGKDVVTTLNMHMQDIVHHALKEQLVAKNAEHGTAILMEVQTGEVKAIANLGWDEYRKDYTEKKRNYAVWERYDIGSTAKLASLLIALESQVADSSTVFDTNGGKYRIPGKTVEDSHRGGYGTISLGRGFAVSSNTVFAQLIHENFKDQPKEYLKRLGRLGMTSSLGVPIEGESEPLLRYPGEWGWSGITLAQMAYGYEIQLTPLQVLAFYNAVANDGELIRPRFISETREKGRLVKRYKKHVLKKKICGPSSLKVAQQLLRDVIEKPYGTAKNMRTEVVSIAGKTGTSEINYTTGDKNDLEYIASFAGYFPAEAPRYSCIVVIHKPNKEGKKYYGADVAGPVFKKIAEKISTHYQDELLWEEGEISEPAMEDDYASYFAMAEKELKRIPDLTGMSGMDALALLENLGVNVVIKGHGKVKEQSVKPGTPVDRTRKIELKLS</sequence>
<dbReference type="Pfam" id="PF03717">
    <property type="entry name" value="PBP_dimer"/>
    <property type="match status" value="1"/>
</dbReference>
<dbReference type="GO" id="GO:0005886">
    <property type="term" value="C:plasma membrane"/>
    <property type="evidence" value="ECO:0007669"/>
    <property type="project" value="TreeGrafter"/>
</dbReference>
<dbReference type="Gene3D" id="3.90.1310.10">
    <property type="entry name" value="Penicillin-binding protein 2a (Domain 2)"/>
    <property type="match status" value="1"/>
</dbReference>
<keyword evidence="2" id="KW-0645">Protease</keyword>
<evidence type="ECO:0000256" key="4">
    <source>
        <dbReference type="SAM" id="Phobius"/>
    </source>
</evidence>
<dbReference type="GO" id="GO:0008658">
    <property type="term" value="F:penicillin binding"/>
    <property type="evidence" value="ECO:0007669"/>
    <property type="project" value="InterPro"/>
</dbReference>
<dbReference type="Gene3D" id="3.30.10.20">
    <property type="match status" value="1"/>
</dbReference>
<protein>
    <recommendedName>
        <fullName evidence="5">PASTA domain-containing protein</fullName>
    </recommendedName>
</protein>
<dbReference type="GO" id="GO:0071555">
    <property type="term" value="P:cell wall organization"/>
    <property type="evidence" value="ECO:0007669"/>
    <property type="project" value="TreeGrafter"/>
</dbReference>
<dbReference type="PROSITE" id="PS51178">
    <property type="entry name" value="PASTA"/>
    <property type="match status" value="1"/>
</dbReference>
<dbReference type="Gene3D" id="3.30.450.330">
    <property type="match status" value="1"/>
</dbReference>
<keyword evidence="4" id="KW-0812">Transmembrane</keyword>
<dbReference type="SUPFAM" id="SSF56519">
    <property type="entry name" value="Penicillin binding protein dimerisation domain"/>
    <property type="match status" value="1"/>
</dbReference>
<dbReference type="GO" id="GO:0004180">
    <property type="term" value="F:carboxypeptidase activity"/>
    <property type="evidence" value="ECO:0007669"/>
    <property type="project" value="UniProtKB-KW"/>
</dbReference>
<dbReference type="AlphaFoldDB" id="A0A2S7T862"/>
<keyword evidence="2" id="KW-0121">Carboxypeptidase</keyword>
<name>A0A2S7T862_9FLAO</name>
<evidence type="ECO:0000256" key="2">
    <source>
        <dbReference type="ARBA" id="ARBA00022645"/>
    </source>
</evidence>
<evidence type="ECO:0000256" key="3">
    <source>
        <dbReference type="ARBA" id="ARBA00023136"/>
    </source>
</evidence>
<dbReference type="Pfam" id="PF00905">
    <property type="entry name" value="Transpeptidase"/>
    <property type="match status" value="1"/>
</dbReference>
<feature type="domain" description="PASTA" evidence="5">
    <location>
        <begin position="614"/>
        <end position="672"/>
    </location>
</feature>
<evidence type="ECO:0000259" key="5">
    <source>
        <dbReference type="PROSITE" id="PS51178"/>
    </source>
</evidence>
<dbReference type="InterPro" id="IPR005543">
    <property type="entry name" value="PASTA_dom"/>
</dbReference>
<dbReference type="PANTHER" id="PTHR30627">
    <property type="entry name" value="PEPTIDOGLYCAN D,D-TRANSPEPTIDASE"/>
    <property type="match status" value="1"/>
</dbReference>
<dbReference type="Pfam" id="PF03793">
    <property type="entry name" value="PASTA"/>
    <property type="match status" value="1"/>
</dbReference>
<dbReference type="EMBL" id="MQVX01000001">
    <property type="protein sequence ID" value="PQJ15695.1"/>
    <property type="molecule type" value="Genomic_DNA"/>
</dbReference>